<dbReference type="EMBL" id="KJ914661">
    <property type="protein sequence ID" value="AIK23272.1"/>
    <property type="molecule type" value="Genomic_RNA"/>
</dbReference>
<evidence type="ECO:0000313" key="1">
    <source>
        <dbReference type="EMBL" id="AIK23252.1"/>
    </source>
</evidence>
<protein>
    <submittedName>
        <fullName evidence="2">p18</fullName>
    </submittedName>
</protein>
<dbReference type="InterPro" id="IPR008452">
    <property type="entry name" value="CTV_P18"/>
</dbReference>
<dbReference type="EMBL" id="KF484516">
    <property type="protein sequence ID" value="AIK23252.1"/>
    <property type="molecule type" value="Genomic_RNA"/>
</dbReference>
<organism evidence="2">
    <name type="scientific">Citrus tristeza virus</name>
    <dbReference type="NCBI Taxonomy" id="12162"/>
    <lineage>
        <taxon>Viruses</taxon>
        <taxon>Riboviria</taxon>
        <taxon>Orthornavirae</taxon>
        <taxon>Kitrinoviricota</taxon>
        <taxon>Alsuviricetes</taxon>
        <taxon>Martellivirales</taxon>
        <taxon>Closteroviridae</taxon>
        <taxon>Closterovirus</taxon>
        <taxon>Closterovirus tristezae</taxon>
    </lineage>
</organism>
<reference evidence="2" key="2">
    <citation type="submission" date="2014-05" db="EMBL/GenBank/DDBJ databases">
        <title>Molecular characterization of four CTV isolates from different geographical regions of India: phylogenetic and recombination analysis.</title>
        <authorList>
            <person name="Sharma S.K."/>
            <person name="Tarafdar A."/>
            <person name="Biswas K.K."/>
        </authorList>
    </citation>
    <scope>NUCLEOTIDE SEQUENCE</scope>
    <source>
        <strain evidence="2">CTV-G28</strain>
    </source>
</reference>
<evidence type="ECO:0000313" key="2">
    <source>
        <dbReference type="EMBL" id="AIK23272.1"/>
    </source>
</evidence>
<dbReference type="Pfam" id="PF05520">
    <property type="entry name" value="Citrus_P18"/>
    <property type="match status" value="1"/>
</dbReference>
<reference evidence="1" key="1">
    <citation type="submission" date="2013-07" db="EMBL/GenBank/DDBJ databases">
        <title>Molecular characterization of Indian Citrus tristeza virus isolates based on 3' half genome.</title>
        <authorList>
            <person name="Kumar A."/>
            <person name="Sharma S.K."/>
            <person name="Biswas K.K."/>
        </authorList>
    </citation>
    <scope>NUCLEOTIDE SEQUENCE</scope>
    <source>
        <strain evidence="1">G28</strain>
    </source>
</reference>
<accession>A0A076V843</accession>
<sequence>MSGSLGNLTHVDLLRSESRFLSGWWSFIVNVGDIIVRFALHVPSEDVLNSFSAISNCTIIADGSALLKDNTVVDRLEGMNPLAYLLKLAKATTTICFTMSNKVLFGITKSEPLSCLAITSDRVLFKVIMGTNVDDSRCGCSIWFYNNGTFQNGLTRCNNLVALFSAT</sequence>
<proteinExistence type="predicted"/>
<name>A0A076V843_9CLOS</name>